<feature type="transmembrane region" description="Helical" evidence="7">
    <location>
        <begin position="215"/>
        <end position="237"/>
    </location>
</feature>
<dbReference type="NCBIfam" id="TIGR00797">
    <property type="entry name" value="matE"/>
    <property type="match status" value="1"/>
</dbReference>
<evidence type="ECO:0000256" key="1">
    <source>
        <dbReference type="ARBA" id="ARBA00004141"/>
    </source>
</evidence>
<dbReference type="Proteomes" id="UP000323000">
    <property type="component" value="Chromosome 5"/>
</dbReference>
<reference evidence="9" key="1">
    <citation type="journal article" date="2019" name="Gigascience">
        <title>De novo genome assembly of the endangered Acer yangbiense, a plant species with extremely small populations endemic to Yunnan Province, China.</title>
        <authorList>
            <person name="Yang J."/>
            <person name="Wariss H.M."/>
            <person name="Tao L."/>
            <person name="Zhang R."/>
            <person name="Yun Q."/>
            <person name="Hollingsworth P."/>
            <person name="Dao Z."/>
            <person name="Luo G."/>
            <person name="Guo H."/>
            <person name="Ma Y."/>
            <person name="Sun W."/>
        </authorList>
    </citation>
    <scope>NUCLEOTIDE SEQUENCE [LARGE SCALE GENOMIC DNA]</scope>
    <source>
        <strain evidence="9">cv. Malutang</strain>
    </source>
</reference>
<name>A0A5C7HWH4_9ROSI</name>
<evidence type="ECO:0000256" key="4">
    <source>
        <dbReference type="ARBA" id="ARBA00022692"/>
    </source>
</evidence>
<dbReference type="GO" id="GO:1990961">
    <property type="term" value="P:xenobiotic detoxification by transmembrane export across the plasma membrane"/>
    <property type="evidence" value="ECO:0007669"/>
    <property type="project" value="InterPro"/>
</dbReference>
<feature type="transmembrane region" description="Helical" evidence="7">
    <location>
        <begin position="411"/>
        <end position="433"/>
    </location>
</feature>
<evidence type="ECO:0000256" key="2">
    <source>
        <dbReference type="ARBA" id="ARBA00010199"/>
    </source>
</evidence>
<feature type="transmembrane region" description="Helical" evidence="7">
    <location>
        <begin position="70"/>
        <end position="95"/>
    </location>
</feature>
<dbReference type="GO" id="GO:0042910">
    <property type="term" value="F:xenobiotic transmembrane transporter activity"/>
    <property type="evidence" value="ECO:0007669"/>
    <property type="project" value="InterPro"/>
</dbReference>
<keyword evidence="3" id="KW-0813">Transport</keyword>
<gene>
    <name evidence="8" type="ORF">EZV62_012840</name>
</gene>
<dbReference type="GO" id="GO:0015297">
    <property type="term" value="F:antiporter activity"/>
    <property type="evidence" value="ECO:0007669"/>
    <property type="project" value="InterPro"/>
</dbReference>
<feature type="transmembrane region" description="Helical" evidence="7">
    <location>
        <begin position="445"/>
        <end position="466"/>
    </location>
</feature>
<sequence>MCNPNTTTTLPTLTVTDKPAQTQQSSHLYLDLLSLQPNPTKDHQESESEPEPVVQYPCISEIIITETKSLFNLAFPIALTALIIYSRSILSMLFLGHLGDLELAGGSLAIAFANITGYSVLSGLALGMEPLCSQAFGAQRPKLLSLTLHRSVIFLLVFSIPISFLWLNISKILLYLHQDPDITNIAHTYLVFSVPDLLTNSLFHPMRIYLRAQGITHPLTLASFAGVVFHIPINLLLVTHFKLGVVGVAASASLSNVFVLLSLVFYIWVTGLHQPTWTNPSRDCLTGWKPLLKLAAPSCISVCLEWWWYEIMTVLCGLMVDPKSAVASMGILIQTTSLIYVFPSSLGFAVSTRVGNELGANRPKRAKVSAVVAVFIATMMGLSATVFASAMRDKWGQMFTNDVDILRLTSAALPILGLCELGNCPQTVGCGVVRGTARPSTAANVNLGAFYLVGMPVAIGLGLWLGLGFCGLWLGLLSAQVCCAGLMLYVVGTTDWDFQAERAQMLTCAGSVDSVDTALLSHDKDIDEDRQPLIFITVTSP</sequence>
<keyword evidence="4 7" id="KW-0812">Transmembrane</keyword>
<protein>
    <recommendedName>
        <fullName evidence="7">Protein DETOXIFICATION</fullName>
    </recommendedName>
    <alternativeName>
        <fullName evidence="7">Multidrug and toxic compound extrusion protein</fullName>
    </alternativeName>
</protein>
<feature type="transmembrane region" description="Helical" evidence="7">
    <location>
        <begin position="107"/>
        <end position="127"/>
    </location>
</feature>
<keyword evidence="5 7" id="KW-1133">Transmembrane helix</keyword>
<dbReference type="InterPro" id="IPR002528">
    <property type="entry name" value="MATE_fam"/>
</dbReference>
<organism evidence="8 9">
    <name type="scientific">Acer yangbiense</name>
    <dbReference type="NCBI Taxonomy" id="1000413"/>
    <lineage>
        <taxon>Eukaryota</taxon>
        <taxon>Viridiplantae</taxon>
        <taxon>Streptophyta</taxon>
        <taxon>Embryophyta</taxon>
        <taxon>Tracheophyta</taxon>
        <taxon>Spermatophyta</taxon>
        <taxon>Magnoliopsida</taxon>
        <taxon>eudicotyledons</taxon>
        <taxon>Gunneridae</taxon>
        <taxon>Pentapetalae</taxon>
        <taxon>rosids</taxon>
        <taxon>malvids</taxon>
        <taxon>Sapindales</taxon>
        <taxon>Sapindaceae</taxon>
        <taxon>Hippocastanoideae</taxon>
        <taxon>Acereae</taxon>
        <taxon>Acer</taxon>
    </lineage>
</organism>
<evidence type="ECO:0000256" key="5">
    <source>
        <dbReference type="ARBA" id="ARBA00022989"/>
    </source>
</evidence>
<feature type="transmembrane region" description="Helical" evidence="7">
    <location>
        <begin position="148"/>
        <end position="166"/>
    </location>
</feature>
<evidence type="ECO:0000313" key="8">
    <source>
        <dbReference type="EMBL" id="TXG61477.1"/>
    </source>
</evidence>
<comment type="caution">
    <text evidence="8">The sequence shown here is derived from an EMBL/GenBank/DDBJ whole genome shotgun (WGS) entry which is preliminary data.</text>
</comment>
<dbReference type="AlphaFoldDB" id="A0A5C7HWH4"/>
<evidence type="ECO:0000256" key="7">
    <source>
        <dbReference type="RuleBase" id="RU004914"/>
    </source>
</evidence>
<dbReference type="CDD" id="cd13132">
    <property type="entry name" value="MATE_eukaryotic"/>
    <property type="match status" value="1"/>
</dbReference>
<keyword evidence="9" id="KW-1185">Reference proteome</keyword>
<proteinExistence type="inferred from homology"/>
<evidence type="ECO:0000313" key="9">
    <source>
        <dbReference type="Proteomes" id="UP000323000"/>
    </source>
</evidence>
<dbReference type="EMBL" id="VAHF01000005">
    <property type="protein sequence ID" value="TXG61477.1"/>
    <property type="molecule type" value="Genomic_DNA"/>
</dbReference>
<dbReference type="GO" id="GO:0016020">
    <property type="term" value="C:membrane"/>
    <property type="evidence" value="ECO:0007669"/>
    <property type="project" value="UniProtKB-SubCell"/>
</dbReference>
<evidence type="ECO:0000256" key="3">
    <source>
        <dbReference type="ARBA" id="ARBA00022448"/>
    </source>
</evidence>
<dbReference type="InterPro" id="IPR045069">
    <property type="entry name" value="MATE_euk"/>
</dbReference>
<evidence type="ECO:0000256" key="6">
    <source>
        <dbReference type="ARBA" id="ARBA00023136"/>
    </source>
</evidence>
<dbReference type="Pfam" id="PF01554">
    <property type="entry name" value="MatE"/>
    <property type="match status" value="2"/>
</dbReference>
<dbReference type="OrthoDB" id="2126698at2759"/>
<dbReference type="PANTHER" id="PTHR11206">
    <property type="entry name" value="MULTIDRUG RESISTANCE PROTEIN"/>
    <property type="match status" value="1"/>
</dbReference>
<accession>A0A5C7HWH4</accession>
<comment type="similarity">
    <text evidence="2 7">Belongs to the multi antimicrobial extrusion (MATE) (TC 2.A.66.1) family.</text>
</comment>
<comment type="subcellular location">
    <subcellularLocation>
        <location evidence="1">Membrane</location>
        <topology evidence="1">Multi-pass membrane protein</topology>
    </subcellularLocation>
</comment>
<feature type="transmembrane region" description="Helical" evidence="7">
    <location>
        <begin position="370"/>
        <end position="391"/>
    </location>
</feature>
<feature type="transmembrane region" description="Helical" evidence="7">
    <location>
        <begin position="243"/>
        <end position="269"/>
    </location>
</feature>
<feature type="transmembrane region" description="Helical" evidence="7">
    <location>
        <begin position="472"/>
        <end position="492"/>
    </location>
</feature>
<keyword evidence="6 7" id="KW-0472">Membrane</keyword>
<feature type="transmembrane region" description="Helical" evidence="7">
    <location>
        <begin position="329"/>
        <end position="350"/>
    </location>
</feature>